<keyword evidence="15" id="KW-1185">Reference proteome</keyword>
<evidence type="ECO:0000256" key="9">
    <source>
        <dbReference type="ARBA" id="ARBA00023237"/>
    </source>
</evidence>
<dbReference type="SUPFAM" id="SSF56935">
    <property type="entry name" value="Porins"/>
    <property type="match status" value="1"/>
</dbReference>
<comment type="similarity">
    <text evidence="10 11">Belongs to the TonB-dependent receptor family.</text>
</comment>
<dbReference type="Pfam" id="PF00593">
    <property type="entry name" value="TonB_dep_Rec_b-barrel"/>
    <property type="match status" value="1"/>
</dbReference>
<keyword evidence="8 14" id="KW-0675">Receptor</keyword>
<keyword evidence="4 10" id="KW-0812">Transmembrane</keyword>
<evidence type="ECO:0000256" key="11">
    <source>
        <dbReference type="RuleBase" id="RU003357"/>
    </source>
</evidence>
<organism evidence="14 15">
    <name type="scientific">Novosphingobium mangrovi</name>
    <name type="common">ex Hu et al. 2023</name>
    <dbReference type="NCBI Taxonomy" id="2930094"/>
    <lineage>
        <taxon>Bacteria</taxon>
        <taxon>Pseudomonadati</taxon>
        <taxon>Pseudomonadota</taxon>
        <taxon>Alphaproteobacteria</taxon>
        <taxon>Sphingomonadales</taxon>
        <taxon>Sphingomonadaceae</taxon>
        <taxon>Novosphingobium</taxon>
    </lineage>
</organism>
<keyword evidence="9 10" id="KW-0998">Cell outer membrane</keyword>
<feature type="domain" description="TonB-dependent receptor plug" evidence="13">
    <location>
        <begin position="53"/>
        <end position="161"/>
    </location>
</feature>
<name>A0ABT0AIG9_9SPHN</name>
<dbReference type="CDD" id="cd01347">
    <property type="entry name" value="ligand_gated_channel"/>
    <property type="match status" value="1"/>
</dbReference>
<evidence type="ECO:0000313" key="15">
    <source>
        <dbReference type="Proteomes" id="UP001162802"/>
    </source>
</evidence>
<evidence type="ECO:0000256" key="7">
    <source>
        <dbReference type="ARBA" id="ARBA00023136"/>
    </source>
</evidence>
<evidence type="ECO:0000256" key="3">
    <source>
        <dbReference type="ARBA" id="ARBA00022452"/>
    </source>
</evidence>
<dbReference type="InterPro" id="IPR036942">
    <property type="entry name" value="Beta-barrel_TonB_sf"/>
</dbReference>
<keyword evidence="3 10" id="KW-1134">Transmembrane beta strand</keyword>
<dbReference type="Pfam" id="PF07715">
    <property type="entry name" value="Plug"/>
    <property type="match status" value="1"/>
</dbReference>
<feature type="domain" description="TonB-dependent receptor-like beta-barrel" evidence="12">
    <location>
        <begin position="189"/>
        <end position="641"/>
    </location>
</feature>
<dbReference type="PANTHER" id="PTHR30069:SF29">
    <property type="entry name" value="HEMOGLOBIN AND HEMOGLOBIN-HAPTOGLOBIN-BINDING PROTEIN 1-RELATED"/>
    <property type="match status" value="1"/>
</dbReference>
<reference evidence="14" key="1">
    <citation type="submission" date="2022-03" db="EMBL/GenBank/DDBJ databases">
        <title>Identification of a novel bacterium isolated from mangrove sediments.</title>
        <authorList>
            <person name="Pan X."/>
        </authorList>
    </citation>
    <scope>NUCLEOTIDE SEQUENCE</scope>
    <source>
        <strain evidence="14">B2637</strain>
    </source>
</reference>
<evidence type="ECO:0000256" key="5">
    <source>
        <dbReference type="ARBA" id="ARBA00022729"/>
    </source>
</evidence>
<evidence type="ECO:0000259" key="13">
    <source>
        <dbReference type="Pfam" id="PF07715"/>
    </source>
</evidence>
<evidence type="ECO:0000256" key="10">
    <source>
        <dbReference type="PROSITE-ProRule" id="PRU01360"/>
    </source>
</evidence>
<accession>A0ABT0AIG9</accession>
<dbReference type="RefSeq" id="WP_243803264.1">
    <property type="nucleotide sequence ID" value="NZ_JALHAT010000074.1"/>
</dbReference>
<dbReference type="Proteomes" id="UP001162802">
    <property type="component" value="Unassembled WGS sequence"/>
</dbReference>
<dbReference type="InterPro" id="IPR039426">
    <property type="entry name" value="TonB-dep_rcpt-like"/>
</dbReference>
<dbReference type="InterPro" id="IPR000531">
    <property type="entry name" value="Beta-barrel_TonB"/>
</dbReference>
<keyword evidence="7 10" id="KW-0472">Membrane</keyword>
<keyword evidence="5" id="KW-0732">Signal</keyword>
<evidence type="ECO:0000256" key="2">
    <source>
        <dbReference type="ARBA" id="ARBA00022448"/>
    </source>
</evidence>
<dbReference type="Gene3D" id="2.170.130.10">
    <property type="entry name" value="TonB-dependent receptor, plug domain"/>
    <property type="match status" value="1"/>
</dbReference>
<evidence type="ECO:0000313" key="14">
    <source>
        <dbReference type="EMBL" id="MCJ1962925.1"/>
    </source>
</evidence>
<evidence type="ECO:0000256" key="6">
    <source>
        <dbReference type="ARBA" id="ARBA00023077"/>
    </source>
</evidence>
<dbReference type="Gene3D" id="2.40.170.20">
    <property type="entry name" value="TonB-dependent receptor, beta-barrel domain"/>
    <property type="match status" value="1"/>
</dbReference>
<dbReference type="PANTHER" id="PTHR30069">
    <property type="entry name" value="TONB-DEPENDENT OUTER MEMBRANE RECEPTOR"/>
    <property type="match status" value="1"/>
</dbReference>
<evidence type="ECO:0000256" key="8">
    <source>
        <dbReference type="ARBA" id="ARBA00023170"/>
    </source>
</evidence>
<protein>
    <submittedName>
        <fullName evidence="14">TonB-dependent receptor</fullName>
    </submittedName>
</protein>
<dbReference type="PROSITE" id="PS52016">
    <property type="entry name" value="TONB_DEPENDENT_REC_3"/>
    <property type="match status" value="1"/>
</dbReference>
<evidence type="ECO:0000259" key="12">
    <source>
        <dbReference type="Pfam" id="PF00593"/>
    </source>
</evidence>
<keyword evidence="6 11" id="KW-0798">TonB box</keyword>
<gene>
    <name evidence="14" type="ORF">MTR65_19760</name>
</gene>
<comment type="subcellular location">
    <subcellularLocation>
        <location evidence="1 10">Cell outer membrane</location>
        <topology evidence="1 10">Multi-pass membrane protein</topology>
    </subcellularLocation>
</comment>
<evidence type="ECO:0000256" key="4">
    <source>
        <dbReference type="ARBA" id="ARBA00022692"/>
    </source>
</evidence>
<dbReference type="InterPro" id="IPR012910">
    <property type="entry name" value="Plug_dom"/>
</dbReference>
<sequence length="678" mass="74982">MSLPLGSKGYAQSVTDPWNAPQDAPSNDLLDVSLEDLLTLESTSVAKKRQRVVDSASAVYVITQEDIQRSAASTIPELLRGVPGVEVGRQTNGGYAVTIRGFNSRLANALLVMVDGRSQFVSTLSGVFWDQLMVPIGDIERIEIVRGPGASLWGANSSNGVINIITKHSADTGGVSLDVRAGPRFQQGSLSYGGRLSDALNYRVYGTVRHDNGLVDADGDDVGRRWQGGAAGTRLDWQPDPQNAATFQLDYAKGSYDNPLLQVNEDLTNPGYSTIRSRDEFESFSVLGRWTQQASESFDWALQAQYNHINRCELGNACFDWQLADLDLGFHWRASDVHDINFGLGARVLHDELEGPYNVRFTDPVDTDYWLSGYIQDDISLIPDTLRLTLGTKLEYNNFTGVEVQPTARIFYKPLPELALWSSVTRAVRTPSRMERAAQFNFTVELPNTATNPFPLPVYPVLLGQADRGSEHLLAYEAGARFDLGGNWSLDLAGYYNDYRKITVTVPGEAFPLFQDPVPYPLGLGLALDVKGIGRAKTWGGEASLSGRIMPWWKVRLNYSHFDFHVPTDPQTGSPYLLIFPLEGSPRHQVSLSNSVDIGSFFSVDSQLRHVSRLAQGPVPAYTALDLKATYRLPNGAELSLIGNDLLQARHVEFTQPFYPAPMMYVARTISAQLRFRF</sequence>
<evidence type="ECO:0000256" key="1">
    <source>
        <dbReference type="ARBA" id="ARBA00004571"/>
    </source>
</evidence>
<proteinExistence type="inferred from homology"/>
<dbReference type="EMBL" id="JALHAT010000074">
    <property type="protein sequence ID" value="MCJ1962925.1"/>
    <property type="molecule type" value="Genomic_DNA"/>
</dbReference>
<dbReference type="InterPro" id="IPR037066">
    <property type="entry name" value="Plug_dom_sf"/>
</dbReference>
<comment type="caution">
    <text evidence="14">The sequence shown here is derived from an EMBL/GenBank/DDBJ whole genome shotgun (WGS) entry which is preliminary data.</text>
</comment>
<keyword evidence="2 10" id="KW-0813">Transport</keyword>